<proteinExistence type="predicted"/>
<dbReference type="InterPro" id="IPR029044">
    <property type="entry name" value="Nucleotide-diphossugar_trans"/>
</dbReference>
<dbReference type="PANTHER" id="PTHR46390">
    <property type="entry name" value="MANNOSE-1-PHOSPHATE GUANYLYLTRANSFERASE"/>
    <property type="match status" value="1"/>
</dbReference>
<reference evidence="2" key="1">
    <citation type="journal article" date="2021" name="Front. Microbiol.">
        <title>Comprehensive Comparative Genomics and Phenotyping of Methylobacterium Species.</title>
        <authorList>
            <person name="Alessa O."/>
            <person name="Ogura Y."/>
            <person name="Fujitani Y."/>
            <person name="Takami H."/>
            <person name="Hayashi T."/>
            <person name="Sahin N."/>
            <person name="Tani A."/>
        </authorList>
    </citation>
    <scope>NUCLEOTIDE SEQUENCE</scope>
    <source>
        <strain evidence="2">NBRC 15686</strain>
    </source>
</reference>
<dbReference type="Proteomes" id="UP001055039">
    <property type="component" value="Unassembled WGS sequence"/>
</dbReference>
<evidence type="ECO:0000313" key="2">
    <source>
        <dbReference type="EMBL" id="GJE68113.1"/>
    </source>
</evidence>
<dbReference type="EMBL" id="BPRC01000044">
    <property type="protein sequence ID" value="GJE68113.1"/>
    <property type="molecule type" value="Genomic_DNA"/>
</dbReference>
<keyword evidence="3" id="KW-1185">Reference proteome</keyword>
<dbReference type="InterPro" id="IPR054566">
    <property type="entry name" value="ManC/GMP-like_b-helix"/>
</dbReference>
<organism evidence="2 3">
    <name type="scientific">Methylorubrum aminovorans</name>
    <dbReference type="NCBI Taxonomy" id="269069"/>
    <lineage>
        <taxon>Bacteria</taxon>
        <taxon>Pseudomonadati</taxon>
        <taxon>Pseudomonadota</taxon>
        <taxon>Alphaproteobacteria</taxon>
        <taxon>Hyphomicrobiales</taxon>
        <taxon>Methylobacteriaceae</taxon>
        <taxon>Methylorubrum</taxon>
    </lineage>
</organism>
<keyword evidence="2" id="KW-0548">Nucleotidyltransferase</keyword>
<feature type="domain" description="MannoseP isomerase/GMP-like beta-helix" evidence="1">
    <location>
        <begin position="30"/>
        <end position="84"/>
    </location>
</feature>
<evidence type="ECO:0000313" key="3">
    <source>
        <dbReference type="Proteomes" id="UP001055039"/>
    </source>
</evidence>
<sequence length="114" mass="12479">MSFPWSDIGTWSALWEISDRNADGNALLGRVAVSDTRNSLVHAFGEILATVGGLNDVVMVTTNDAVLVTSRSAGAEVKGLVENLRRRGEPEADAPRLMYRPWGSYQRIDIGSRF</sequence>
<protein>
    <submittedName>
        <fullName evidence="2">Mannose-1-phosphate guanylyltransferase 1</fullName>
    </submittedName>
</protein>
<dbReference type="SUPFAM" id="SSF51182">
    <property type="entry name" value="RmlC-like cupins"/>
    <property type="match status" value="1"/>
</dbReference>
<reference evidence="2" key="2">
    <citation type="submission" date="2021-08" db="EMBL/GenBank/DDBJ databases">
        <authorList>
            <person name="Tani A."/>
            <person name="Ola A."/>
            <person name="Ogura Y."/>
            <person name="Katsura K."/>
            <person name="Hayashi T."/>
        </authorList>
    </citation>
    <scope>NUCLEOTIDE SEQUENCE</scope>
    <source>
        <strain evidence="2">NBRC 15686</strain>
    </source>
</reference>
<gene>
    <name evidence="2" type="primary">manC1</name>
    <name evidence="2" type="ORF">LNAOJCKE_5349</name>
</gene>
<accession>A0ABQ4ULM8</accession>
<dbReference type="Pfam" id="PF22640">
    <property type="entry name" value="ManC_GMP_beta-helix"/>
    <property type="match status" value="1"/>
</dbReference>
<dbReference type="PANTHER" id="PTHR46390:SF1">
    <property type="entry name" value="MANNOSE-1-PHOSPHATE GUANYLYLTRANSFERASE"/>
    <property type="match status" value="1"/>
</dbReference>
<name>A0ABQ4ULM8_9HYPH</name>
<dbReference type="InterPro" id="IPR011051">
    <property type="entry name" value="RmlC_Cupin_sf"/>
</dbReference>
<keyword evidence="2" id="KW-0808">Transferase</keyword>
<dbReference type="GO" id="GO:0016779">
    <property type="term" value="F:nucleotidyltransferase activity"/>
    <property type="evidence" value="ECO:0007669"/>
    <property type="project" value="UniProtKB-KW"/>
</dbReference>
<comment type="caution">
    <text evidence="2">The sequence shown here is derived from an EMBL/GenBank/DDBJ whole genome shotgun (WGS) entry which is preliminary data.</text>
</comment>
<dbReference type="Gene3D" id="3.90.550.10">
    <property type="entry name" value="Spore Coat Polysaccharide Biosynthesis Protein SpsA, Chain A"/>
    <property type="match status" value="1"/>
</dbReference>
<evidence type="ECO:0000259" key="1">
    <source>
        <dbReference type="Pfam" id="PF22640"/>
    </source>
</evidence>
<dbReference type="InterPro" id="IPR051161">
    <property type="entry name" value="Mannose-6P_isomerase_type2"/>
</dbReference>